<dbReference type="EMBL" id="CAUJNA010000291">
    <property type="protein sequence ID" value="CAJ1374966.1"/>
    <property type="molecule type" value="Genomic_DNA"/>
</dbReference>
<organism evidence="2 3">
    <name type="scientific">Effrenium voratum</name>
    <dbReference type="NCBI Taxonomy" id="2562239"/>
    <lineage>
        <taxon>Eukaryota</taxon>
        <taxon>Sar</taxon>
        <taxon>Alveolata</taxon>
        <taxon>Dinophyceae</taxon>
        <taxon>Suessiales</taxon>
        <taxon>Symbiodiniaceae</taxon>
        <taxon>Effrenium</taxon>
    </lineage>
</organism>
<evidence type="ECO:0000313" key="3">
    <source>
        <dbReference type="Proteomes" id="UP001178507"/>
    </source>
</evidence>
<sequence length="1411" mass="155687">MVRLYGHRTAQEPPEMQRRFDYDPVLFRIGLAMDGKPAQRASQLPGTQERPSQAQVQDCLQALDQWKSALQEMLTQLPVALGPDEEAARNTALLRIRECVAWRWKSLMEGLPRMSKQVFREQAEEIQEHLNGLKEIHGHDMPFAPVPSTILAQLENAAADDASGSAASERDSSSRTSSTQSETMGAAKFKFLSKDSTVWTVMQVGESEQCDGYCHFLAANEWYQLKTPFSQWFTKNWCTVASEIGAEWKIAGVVRKSGYKGAFKAKTGPLDGATVLGICQVLASVLPAASMQMAAVKSCLNTLSFLESFVSISTSLPTRGSAALDVSNNMIPTTQLKALLKDEGMAWPRFAKKLPVPEAAELSVATCLVAFFRARGDGQSHANVAVSRLVRHLVHVFCQHVETQIARRLLSHCPDPSHEARLHPFLGHARRRGSKALELSLIQRFTAKGGGFVSTAGELSLQRLGVVKQGSSLAQRTGSEYVARSLIHTAEFVSDYVSRASPVVLSLVLRLDGRHFAGPTQMLPQGPDDNQAAAALVTFTQGLKNAATTPTGSKPVAQTGAFDWKEYRQATKAVLSAMANSLRQCLPNGWSLNKCKPQNILAPRGLGSDRLPLLPEEASMMMIDLPEGAQVFFVYNFKTLEARPDFFLDSKSIHRLVFAGDEDMLHKISRKVALAVNSHPDCKALVKRMQRVFRYTRAPFASCRFGQQNLSARKQLLLAVKRGEAIDLVDMWLPNVARDVGSNPVDFSVQQLITLLEDRDMQRKPNASVTHAVALATGQRTKKLISRTITAAVGKATVEYCGILQADPDLSDKLAFHSHLLLCTLSSLHELASYHQAWPWRCAAALDPSQLDCLLKSMQLEWDFVKNVPDVVSPTHQIWAVLSHTRWQCYRELFTTAEFFGFDVSKMKLPVAAPFKNAIKSVLGLTGDNARCDSLLSSLHCELSFNDARDACRRAKKSERSLPANLHSVHLKSSICRSSGCPTLELQDHHWEQRIPKRSIQSQVHQALRVSDRQLGICCEGLTRHKSNRLLSKPHVVTARLGLMRGLVRAYHDAAGTEEEKMEAAIDCFSNSWMSKLVSPRCFLKDKNTSLGPRMVLRAGPFTVLTLGLVPDGDAFLLTHYEVQEFVVTSLDQVEIATCDPVMVGDWQSLAYRQRSEFRSLVQHVAHETITSIGKGVLSQLCSKLQLPGHRSLTHKLRCELFLKAQGVSEEKITQLLSEIPETPPRPRKKPDHDGEDFHPEELAETLKNICVAPAADNDDADQEQAQEQAGPVAAEPAPAAEPALDAVPGSSQVRADEGGAHASHQARGRPEGEFAPGIRAYYGNPANASQFIQAYLPTGFVFQGRKSKTAAYASEGCPRGTQRTKAAAVLAVQSWTWQWWASLTPLQQSSIQESEKPDLEERSAKRARVD</sequence>
<feature type="region of interest" description="Disordered" evidence="1">
    <location>
        <begin position="1389"/>
        <end position="1411"/>
    </location>
</feature>
<feature type="region of interest" description="Disordered" evidence="1">
    <location>
        <begin position="1257"/>
        <end position="1313"/>
    </location>
</feature>
<name>A0AA36HTC5_9DINO</name>
<feature type="compositionally biased region" description="Basic and acidic residues" evidence="1">
    <location>
        <begin position="1394"/>
        <end position="1411"/>
    </location>
</feature>
<keyword evidence="3" id="KW-1185">Reference proteome</keyword>
<feature type="region of interest" description="Disordered" evidence="1">
    <location>
        <begin position="1217"/>
        <end position="1238"/>
    </location>
</feature>
<comment type="caution">
    <text evidence="2">The sequence shown here is derived from an EMBL/GenBank/DDBJ whole genome shotgun (WGS) entry which is preliminary data.</text>
</comment>
<proteinExistence type="predicted"/>
<evidence type="ECO:0000256" key="1">
    <source>
        <dbReference type="SAM" id="MobiDB-lite"/>
    </source>
</evidence>
<evidence type="ECO:0000313" key="2">
    <source>
        <dbReference type="EMBL" id="CAJ1374966.1"/>
    </source>
</evidence>
<gene>
    <name evidence="2" type="ORF">EVOR1521_LOCUS4371</name>
</gene>
<feature type="compositionally biased region" description="Low complexity" evidence="1">
    <location>
        <begin position="1266"/>
        <end position="1284"/>
    </location>
</feature>
<dbReference type="Proteomes" id="UP001178507">
    <property type="component" value="Unassembled WGS sequence"/>
</dbReference>
<reference evidence="2" key="1">
    <citation type="submission" date="2023-08" db="EMBL/GenBank/DDBJ databases">
        <authorList>
            <person name="Chen Y."/>
            <person name="Shah S."/>
            <person name="Dougan E. K."/>
            <person name="Thang M."/>
            <person name="Chan C."/>
        </authorList>
    </citation>
    <scope>NUCLEOTIDE SEQUENCE</scope>
</reference>
<accession>A0AA36HTC5</accession>
<feature type="region of interest" description="Disordered" evidence="1">
    <location>
        <begin position="161"/>
        <end position="181"/>
    </location>
</feature>
<protein>
    <submittedName>
        <fullName evidence="2">Uncharacterized protein</fullName>
    </submittedName>
</protein>